<protein>
    <submittedName>
        <fullName evidence="1">Uncharacterized protein</fullName>
    </submittedName>
</protein>
<dbReference type="EMBL" id="JAXCGZ010017217">
    <property type="protein sequence ID" value="KAK7068505.1"/>
    <property type="molecule type" value="Genomic_DNA"/>
</dbReference>
<gene>
    <name evidence="1" type="ORF">SK128_025601</name>
</gene>
<organism evidence="1 2">
    <name type="scientific">Halocaridina rubra</name>
    <name type="common">Hawaiian red shrimp</name>
    <dbReference type="NCBI Taxonomy" id="373956"/>
    <lineage>
        <taxon>Eukaryota</taxon>
        <taxon>Metazoa</taxon>
        <taxon>Ecdysozoa</taxon>
        <taxon>Arthropoda</taxon>
        <taxon>Crustacea</taxon>
        <taxon>Multicrustacea</taxon>
        <taxon>Malacostraca</taxon>
        <taxon>Eumalacostraca</taxon>
        <taxon>Eucarida</taxon>
        <taxon>Decapoda</taxon>
        <taxon>Pleocyemata</taxon>
        <taxon>Caridea</taxon>
        <taxon>Atyoidea</taxon>
        <taxon>Atyidae</taxon>
        <taxon>Halocaridina</taxon>
    </lineage>
</organism>
<name>A0AAN8WLT3_HALRR</name>
<proteinExistence type="predicted"/>
<dbReference type="AlphaFoldDB" id="A0AAN8WLT3"/>
<accession>A0AAN8WLT3</accession>
<dbReference type="Proteomes" id="UP001381693">
    <property type="component" value="Unassembled WGS sequence"/>
</dbReference>
<comment type="caution">
    <text evidence="1">The sequence shown here is derived from an EMBL/GenBank/DDBJ whole genome shotgun (WGS) entry which is preliminary data.</text>
</comment>
<keyword evidence="2" id="KW-1185">Reference proteome</keyword>
<reference evidence="1 2" key="1">
    <citation type="submission" date="2023-11" db="EMBL/GenBank/DDBJ databases">
        <title>Halocaridina rubra genome assembly.</title>
        <authorList>
            <person name="Smith C."/>
        </authorList>
    </citation>
    <scope>NUCLEOTIDE SEQUENCE [LARGE SCALE GENOMIC DNA]</scope>
    <source>
        <strain evidence="1">EP-1</strain>
        <tissue evidence="1">Whole</tissue>
    </source>
</reference>
<sequence>MRTSLDPDTPRLPLRAGHNLIRVVRDILRGLDIDLPAQAAAPDLPPWCVLLPDVTLIPTSKDVYPPLQRQLALETFAVVSTSVPAAHHIYVDGSVQADGRAACAVFSPTMEPPVLADSWIGRRLPTSSSSTYSGFAMTVRRRDAERANRVSIQHHDHFLHSRYKYLRRGLMERYNADELKVAVHQARLALKLSLTARKKKYSFVARFKGKFGSVFKGKKQRTDEFTQQKLEAEKRHYRRIKTDFGLFDSQVSSDEGTINEDISAAITKKETQDEEISNPDNCKALESEGQGNIRMPSENKIAKYSENEDEALRENERDFCHVLGNQTDSLYHKEISTAVETCAKARKQKTATTLSIIDDKISQEVCIEGHGLGNPEKSSEIMETLENPPHDNTQDQLSSEDLPSLVDIRKNTTDMTKNFVDDTSKKRNDNKTTCMSDAGACSKEIRSNIMGGYEDESEGGDMEVHENKDKGICSTSGNTDKGICATSGNTDKGICAKAGMRTDRNKVEGTFRRDVALFPGTASTWHSCKDGRHCMISKPIKRELVKNVNSLDDVNKKNELFDEFPSTQGDLKENIAGIIKQLENETDKNDYGEGNVDCLGAEHISKGSKTVFVQKHDTRISQDDKLGRKIYTKSDLQSNILQQNEMEYVGTNDLSMVPDSQESVNSCEDFSKKHNLIPSHLNKASLGKSLIVDQESEEIQLQYNHLH</sequence>
<evidence type="ECO:0000313" key="2">
    <source>
        <dbReference type="Proteomes" id="UP001381693"/>
    </source>
</evidence>
<evidence type="ECO:0000313" key="1">
    <source>
        <dbReference type="EMBL" id="KAK7068505.1"/>
    </source>
</evidence>